<organism evidence="3 4">
    <name type="scientific">Romanomermis culicivorax</name>
    <name type="common">Nematode worm</name>
    <dbReference type="NCBI Taxonomy" id="13658"/>
    <lineage>
        <taxon>Eukaryota</taxon>
        <taxon>Metazoa</taxon>
        <taxon>Ecdysozoa</taxon>
        <taxon>Nematoda</taxon>
        <taxon>Enoplea</taxon>
        <taxon>Dorylaimia</taxon>
        <taxon>Mermithida</taxon>
        <taxon>Mermithoidea</taxon>
        <taxon>Mermithidae</taxon>
        <taxon>Romanomermis</taxon>
    </lineage>
</organism>
<keyword evidence="1" id="KW-0863">Zinc-finger</keyword>
<evidence type="ECO:0000256" key="1">
    <source>
        <dbReference type="PROSITE-ProRule" id="PRU00047"/>
    </source>
</evidence>
<evidence type="ECO:0000259" key="2">
    <source>
        <dbReference type="PROSITE" id="PS50158"/>
    </source>
</evidence>
<dbReference type="GO" id="GO:0008270">
    <property type="term" value="F:zinc ion binding"/>
    <property type="evidence" value="ECO:0007669"/>
    <property type="project" value="UniProtKB-KW"/>
</dbReference>
<accession>A0A915HJD2</accession>
<sequence length="148" mass="16527">MYSSPNCKAKDSKCYDCGRTGHFAKYCEQHQGKSNRSSDEGKAVKAIHLESVTHSATPSYECTFRVIHPNGKDCYTSGIVDSEAKTSLLPHLLYTKWIGAPLSKSNAGLFSFNNTEIAGLRGQFIATIEYNGRRAKIRSRYDQSRDHD</sequence>
<protein>
    <submittedName>
        <fullName evidence="4">CCHC-type domain-containing protein</fullName>
    </submittedName>
</protein>
<dbReference type="InterPro" id="IPR036875">
    <property type="entry name" value="Znf_CCHC_sf"/>
</dbReference>
<dbReference type="Proteomes" id="UP000887565">
    <property type="component" value="Unplaced"/>
</dbReference>
<dbReference type="PROSITE" id="PS50158">
    <property type="entry name" value="ZF_CCHC"/>
    <property type="match status" value="1"/>
</dbReference>
<reference evidence="4" key="1">
    <citation type="submission" date="2022-11" db="UniProtKB">
        <authorList>
            <consortium name="WormBaseParasite"/>
        </authorList>
    </citation>
    <scope>IDENTIFICATION</scope>
</reference>
<evidence type="ECO:0000313" key="4">
    <source>
        <dbReference type="WBParaSite" id="nRc.2.0.1.t02098-RA"/>
    </source>
</evidence>
<evidence type="ECO:0000313" key="3">
    <source>
        <dbReference type="Proteomes" id="UP000887565"/>
    </source>
</evidence>
<keyword evidence="3" id="KW-1185">Reference proteome</keyword>
<feature type="domain" description="CCHC-type" evidence="2">
    <location>
        <begin position="13"/>
        <end position="29"/>
    </location>
</feature>
<keyword evidence="1" id="KW-0862">Zinc</keyword>
<name>A0A915HJD2_ROMCU</name>
<keyword evidence="1" id="KW-0479">Metal-binding</keyword>
<dbReference type="WBParaSite" id="nRc.2.0.1.t02098-RA">
    <property type="protein sequence ID" value="nRc.2.0.1.t02098-RA"/>
    <property type="gene ID" value="nRc.2.0.1.g02098"/>
</dbReference>
<dbReference type="AlphaFoldDB" id="A0A915HJD2"/>
<dbReference type="GO" id="GO:0003676">
    <property type="term" value="F:nucleic acid binding"/>
    <property type="evidence" value="ECO:0007669"/>
    <property type="project" value="InterPro"/>
</dbReference>
<proteinExistence type="predicted"/>
<dbReference type="SUPFAM" id="SSF57756">
    <property type="entry name" value="Retrovirus zinc finger-like domains"/>
    <property type="match status" value="1"/>
</dbReference>
<dbReference type="GO" id="GO:0019899">
    <property type="term" value="F:enzyme binding"/>
    <property type="evidence" value="ECO:0007669"/>
    <property type="project" value="UniProtKB-ARBA"/>
</dbReference>
<dbReference type="Gene3D" id="4.10.60.10">
    <property type="entry name" value="Zinc finger, CCHC-type"/>
    <property type="match status" value="1"/>
</dbReference>
<dbReference type="InterPro" id="IPR001878">
    <property type="entry name" value="Znf_CCHC"/>
</dbReference>